<keyword evidence="2" id="KW-1185">Reference proteome</keyword>
<sequence>MRLSKKTALEIRQALNAKDLQGIAAIYKERGLTFTRFIWDAYHSIGHNNTREIIARNNPDVEVIGGYLANIKDSHIETVLKVAFKDCEF</sequence>
<evidence type="ECO:0000313" key="1">
    <source>
        <dbReference type="EMBL" id="WQZ00646.1"/>
    </source>
</evidence>
<proteinExistence type="predicted"/>
<name>A0ABZ0ZZB0_9CAUD</name>
<dbReference type="Proteomes" id="UP001327463">
    <property type="component" value="Segment"/>
</dbReference>
<protein>
    <submittedName>
        <fullName evidence="1">Uncharacterized protein</fullName>
    </submittedName>
</protein>
<accession>A0ABZ0ZZB0</accession>
<reference evidence="1 2" key="1">
    <citation type="submission" date="2023-12" db="EMBL/GenBank/DDBJ databases">
        <authorList>
            <person name="Geng H."/>
            <person name="Luan G."/>
        </authorList>
    </citation>
    <scope>NUCLEOTIDE SEQUENCE [LARGE SCALE GENOMIC DNA]</scope>
</reference>
<dbReference type="EMBL" id="OR915848">
    <property type="protein sequence ID" value="WQZ00646.1"/>
    <property type="molecule type" value="Genomic_DNA"/>
</dbReference>
<organism evidence="1 2">
    <name type="scientific">Klebsiella phage vB_KpnP_cmc355D</name>
    <dbReference type="NCBI Taxonomy" id="3110534"/>
    <lineage>
        <taxon>Viruses</taxon>
        <taxon>Duplodnaviria</taxon>
        <taxon>Heunggongvirae</taxon>
        <taxon>Uroviricota</taxon>
        <taxon>Caudoviricetes</taxon>
        <taxon>Autographivirales</taxon>
        <taxon>Autotranscriptaviridae</taxon>
        <taxon>Studiervirinae</taxon>
        <taxon>Benllochvirus</taxon>
        <taxon>Benllochvirus cmc355D</taxon>
    </lineage>
</organism>
<evidence type="ECO:0000313" key="2">
    <source>
        <dbReference type="Proteomes" id="UP001327463"/>
    </source>
</evidence>